<evidence type="ECO:0000313" key="1">
    <source>
        <dbReference type="EMBL" id="QDV76029.1"/>
    </source>
</evidence>
<dbReference type="InterPro" id="IPR021889">
    <property type="entry name" value="DUF3500"/>
</dbReference>
<dbReference type="Pfam" id="PF12006">
    <property type="entry name" value="DUF3500"/>
    <property type="match status" value="1"/>
</dbReference>
<protein>
    <recommendedName>
        <fullName evidence="3">DUF3500 domain-containing protein</fullName>
    </recommendedName>
</protein>
<organism evidence="1 2">
    <name type="scientific">Botrimarina mediterranea</name>
    <dbReference type="NCBI Taxonomy" id="2528022"/>
    <lineage>
        <taxon>Bacteria</taxon>
        <taxon>Pseudomonadati</taxon>
        <taxon>Planctomycetota</taxon>
        <taxon>Planctomycetia</taxon>
        <taxon>Pirellulales</taxon>
        <taxon>Lacipirellulaceae</taxon>
        <taxon>Botrimarina</taxon>
    </lineage>
</organism>
<dbReference type="RefSeq" id="WP_145116363.1">
    <property type="nucleotide sequence ID" value="NZ_CP036349.1"/>
</dbReference>
<dbReference type="EMBL" id="CP036349">
    <property type="protein sequence ID" value="QDV76029.1"/>
    <property type="molecule type" value="Genomic_DNA"/>
</dbReference>
<dbReference type="PROSITE" id="PS51318">
    <property type="entry name" value="TAT"/>
    <property type="match status" value="1"/>
</dbReference>
<name>A0A518KE29_9BACT</name>
<keyword evidence="2" id="KW-1185">Reference proteome</keyword>
<sequence length="351" mass="38591">MSERIKCCDRREFLTTAAAGAGLALLPGIGLPGAGKVWAKPAASVTPASTPESLVKVLYESFTPKQREAVCFAWDHAGPEGGPLRRHVSANWDITEHYVTDDFYNADQKALVRSIYEGIYNPEWVERVDKQLDDDAGGFGEQNSIAIFGEPGSEQCELVMTGRHMTVRCDGNTTPNFAFGGPIFYGHAAEAFDEEATHPGNVYWPQAVAANALYKMFDGAQRDVALVRTGMPGESNINFRDPQKHQGIPVGQLSADQQQHLREVLAKLVEPYRQSDRDEAMNCLLGQSVEGRSGLEACHLAYFAEGDIGDDGVWDNWRLEGPSFVWHYRGAPHVHVWVNVADDPSVRVTTG</sequence>
<dbReference type="Proteomes" id="UP000316426">
    <property type="component" value="Chromosome"/>
</dbReference>
<reference evidence="1 2" key="1">
    <citation type="submission" date="2019-02" db="EMBL/GenBank/DDBJ databases">
        <title>Deep-cultivation of Planctomycetes and their phenomic and genomic characterization uncovers novel biology.</title>
        <authorList>
            <person name="Wiegand S."/>
            <person name="Jogler M."/>
            <person name="Boedeker C."/>
            <person name="Pinto D."/>
            <person name="Vollmers J."/>
            <person name="Rivas-Marin E."/>
            <person name="Kohn T."/>
            <person name="Peeters S.H."/>
            <person name="Heuer A."/>
            <person name="Rast P."/>
            <person name="Oberbeckmann S."/>
            <person name="Bunk B."/>
            <person name="Jeske O."/>
            <person name="Meyerdierks A."/>
            <person name="Storesund J.E."/>
            <person name="Kallscheuer N."/>
            <person name="Luecker S."/>
            <person name="Lage O.M."/>
            <person name="Pohl T."/>
            <person name="Merkel B.J."/>
            <person name="Hornburger P."/>
            <person name="Mueller R.-W."/>
            <person name="Bruemmer F."/>
            <person name="Labrenz M."/>
            <person name="Spormann A.M."/>
            <person name="Op den Camp H."/>
            <person name="Overmann J."/>
            <person name="Amann R."/>
            <person name="Jetten M.S.M."/>
            <person name="Mascher T."/>
            <person name="Medema M.H."/>
            <person name="Devos D.P."/>
            <person name="Kaster A.-K."/>
            <person name="Ovreas L."/>
            <person name="Rohde M."/>
            <person name="Galperin M.Y."/>
            <person name="Jogler C."/>
        </authorList>
    </citation>
    <scope>NUCLEOTIDE SEQUENCE [LARGE SCALE GENOMIC DNA]</scope>
    <source>
        <strain evidence="1 2">Spa11</strain>
    </source>
</reference>
<dbReference type="InterPro" id="IPR006311">
    <property type="entry name" value="TAT_signal"/>
</dbReference>
<dbReference type="AlphaFoldDB" id="A0A518KE29"/>
<evidence type="ECO:0000313" key="2">
    <source>
        <dbReference type="Proteomes" id="UP000316426"/>
    </source>
</evidence>
<dbReference type="KEGG" id="bmei:Spa11_42530"/>
<evidence type="ECO:0008006" key="3">
    <source>
        <dbReference type="Google" id="ProtNLM"/>
    </source>
</evidence>
<proteinExistence type="predicted"/>
<gene>
    <name evidence="1" type="ORF">Spa11_42530</name>
</gene>
<accession>A0A518KE29</accession>